<comment type="caution">
    <text evidence="1">The sequence shown here is derived from an EMBL/GenBank/DDBJ whole genome shotgun (WGS) entry which is preliminary data.</text>
</comment>
<proteinExistence type="predicted"/>
<organism evidence="1 2">
    <name type="scientific">Vibrio maritimus</name>
    <dbReference type="NCBI Taxonomy" id="990268"/>
    <lineage>
        <taxon>Bacteria</taxon>
        <taxon>Pseudomonadati</taxon>
        <taxon>Pseudomonadota</taxon>
        <taxon>Gammaproteobacteria</taxon>
        <taxon>Vibrionales</taxon>
        <taxon>Vibrionaceae</taxon>
        <taxon>Vibrio</taxon>
    </lineage>
</organism>
<dbReference type="EMBL" id="BBMR01000008">
    <property type="protein sequence ID" value="GAL21326.1"/>
    <property type="molecule type" value="Genomic_DNA"/>
</dbReference>
<protein>
    <submittedName>
        <fullName evidence="1">Carbonic anhydrase</fullName>
        <ecNumber evidence="1">4.2.1.1</ecNumber>
    </submittedName>
</protein>
<evidence type="ECO:0000313" key="1">
    <source>
        <dbReference type="EMBL" id="GAL21326.1"/>
    </source>
</evidence>
<accession>A0A090S186</accession>
<gene>
    <name evidence="1" type="ORF">JCM19235_4808</name>
</gene>
<evidence type="ECO:0000313" key="2">
    <source>
        <dbReference type="Proteomes" id="UP000029228"/>
    </source>
</evidence>
<dbReference type="EC" id="4.2.1.1" evidence="1"/>
<sequence length="51" mass="5783">MPEIKQLFDNNSKWSQEIKSERLSISPSLKKVRALAFCGSVVQIAVFQQSD</sequence>
<keyword evidence="1" id="KW-0456">Lyase</keyword>
<dbReference type="GO" id="GO:0004089">
    <property type="term" value="F:carbonate dehydratase activity"/>
    <property type="evidence" value="ECO:0007669"/>
    <property type="project" value="UniProtKB-EC"/>
</dbReference>
<reference evidence="1 2" key="1">
    <citation type="submission" date="2014-09" db="EMBL/GenBank/DDBJ databases">
        <title>Vibrio maritimus JCM 19235. (C45) whole genome shotgun sequence.</title>
        <authorList>
            <person name="Sawabe T."/>
            <person name="Meirelles P."/>
            <person name="Nakanishi M."/>
            <person name="Sayaka M."/>
            <person name="Hattori M."/>
            <person name="Ohkuma M."/>
        </authorList>
    </citation>
    <scope>NUCLEOTIDE SEQUENCE [LARGE SCALE GENOMIC DNA]</scope>
    <source>
        <strain evidence="2">JCM19235</strain>
    </source>
</reference>
<reference evidence="1 2" key="2">
    <citation type="submission" date="2014-09" db="EMBL/GenBank/DDBJ databases">
        <authorList>
            <consortium name="NBRP consortium"/>
            <person name="Sawabe T."/>
            <person name="Meirelles P."/>
            <person name="Nakanishi M."/>
            <person name="Sayaka M."/>
            <person name="Hattori M."/>
            <person name="Ohkuma M."/>
        </authorList>
    </citation>
    <scope>NUCLEOTIDE SEQUENCE [LARGE SCALE GENOMIC DNA]</scope>
    <source>
        <strain evidence="2">JCM19235</strain>
    </source>
</reference>
<name>A0A090S186_9VIBR</name>
<dbReference type="STRING" id="990268.JCM19235_4808"/>
<keyword evidence="2" id="KW-1185">Reference proteome</keyword>
<dbReference type="AlphaFoldDB" id="A0A090S186"/>
<dbReference type="Proteomes" id="UP000029228">
    <property type="component" value="Unassembled WGS sequence"/>
</dbReference>